<feature type="compositionally biased region" description="Acidic residues" evidence="2">
    <location>
        <begin position="254"/>
        <end position="263"/>
    </location>
</feature>
<feature type="compositionally biased region" description="Basic and acidic residues" evidence="2">
    <location>
        <begin position="638"/>
        <end position="648"/>
    </location>
</feature>
<dbReference type="Gene3D" id="3.80.10.10">
    <property type="entry name" value="Ribonuclease Inhibitor"/>
    <property type="match status" value="2"/>
</dbReference>
<reference evidence="4" key="1">
    <citation type="journal article" date="2020" name="Fungal Divers.">
        <title>Resolving the Mortierellaceae phylogeny through synthesis of multi-gene phylogenetics and phylogenomics.</title>
        <authorList>
            <person name="Vandepol N."/>
            <person name="Liber J."/>
            <person name="Desiro A."/>
            <person name="Na H."/>
            <person name="Kennedy M."/>
            <person name="Barry K."/>
            <person name="Grigoriev I.V."/>
            <person name="Miller A.N."/>
            <person name="O'Donnell K."/>
            <person name="Stajich J.E."/>
            <person name="Bonito G."/>
        </authorList>
    </citation>
    <scope>NUCLEOTIDE SEQUENCE</scope>
    <source>
        <strain evidence="4">KOD1015</strain>
    </source>
</reference>
<dbReference type="Pfam" id="PF01833">
    <property type="entry name" value="TIG"/>
    <property type="match status" value="1"/>
</dbReference>
<dbReference type="SMART" id="SM00368">
    <property type="entry name" value="LRR_RI"/>
    <property type="match status" value="2"/>
</dbReference>
<dbReference type="Proteomes" id="UP000780801">
    <property type="component" value="Unassembled WGS sequence"/>
</dbReference>
<dbReference type="Gene3D" id="2.60.40.10">
    <property type="entry name" value="Immunoglobulins"/>
    <property type="match status" value="1"/>
</dbReference>
<dbReference type="Pfam" id="PF12796">
    <property type="entry name" value="Ank_2"/>
    <property type="match status" value="1"/>
</dbReference>
<dbReference type="InterPro" id="IPR036770">
    <property type="entry name" value="Ankyrin_rpt-contain_sf"/>
</dbReference>
<dbReference type="PANTHER" id="PTHR24114">
    <property type="entry name" value="LEUCINE RICH REPEAT FAMILY PROTEIN"/>
    <property type="match status" value="1"/>
</dbReference>
<feature type="repeat" description="ANK" evidence="1">
    <location>
        <begin position="529"/>
        <end position="561"/>
    </location>
</feature>
<keyword evidence="1" id="KW-0040">ANK repeat</keyword>
<feature type="region of interest" description="Disordered" evidence="2">
    <location>
        <begin position="622"/>
        <end position="752"/>
    </location>
</feature>
<evidence type="ECO:0000313" key="4">
    <source>
        <dbReference type="EMBL" id="KAF9580143.1"/>
    </source>
</evidence>
<dbReference type="InterPro" id="IPR052394">
    <property type="entry name" value="LRR-containing"/>
</dbReference>
<organism evidence="4 5">
    <name type="scientific">Lunasporangiospora selenospora</name>
    <dbReference type="NCBI Taxonomy" id="979761"/>
    <lineage>
        <taxon>Eukaryota</taxon>
        <taxon>Fungi</taxon>
        <taxon>Fungi incertae sedis</taxon>
        <taxon>Mucoromycota</taxon>
        <taxon>Mortierellomycotina</taxon>
        <taxon>Mortierellomycetes</taxon>
        <taxon>Mortierellales</taxon>
        <taxon>Mortierellaceae</taxon>
        <taxon>Lunasporangiospora</taxon>
    </lineage>
</organism>
<evidence type="ECO:0000256" key="2">
    <source>
        <dbReference type="SAM" id="MobiDB-lite"/>
    </source>
</evidence>
<feature type="non-terminal residue" evidence="4">
    <location>
        <position position="1497"/>
    </location>
</feature>
<dbReference type="InterPro" id="IPR014756">
    <property type="entry name" value="Ig_E-set"/>
</dbReference>
<dbReference type="SMART" id="SM00429">
    <property type="entry name" value="IPT"/>
    <property type="match status" value="1"/>
</dbReference>
<evidence type="ECO:0000259" key="3">
    <source>
        <dbReference type="SMART" id="SM00429"/>
    </source>
</evidence>
<dbReference type="SMART" id="SM00248">
    <property type="entry name" value="ANK"/>
    <property type="match status" value="2"/>
</dbReference>
<dbReference type="SUPFAM" id="SSF81296">
    <property type="entry name" value="E set domains"/>
    <property type="match status" value="1"/>
</dbReference>
<feature type="compositionally biased region" description="Basic and acidic residues" evidence="2">
    <location>
        <begin position="622"/>
        <end position="631"/>
    </location>
</feature>
<feature type="compositionally biased region" description="Low complexity" evidence="2">
    <location>
        <begin position="306"/>
        <end position="316"/>
    </location>
</feature>
<comment type="caution">
    <text evidence="4">The sequence shown here is derived from an EMBL/GenBank/DDBJ whole genome shotgun (WGS) entry which is preliminary data.</text>
</comment>
<dbReference type="InterPro" id="IPR032675">
    <property type="entry name" value="LRR_dom_sf"/>
</dbReference>
<feature type="compositionally biased region" description="Low complexity" evidence="2">
    <location>
        <begin position="286"/>
        <end position="295"/>
    </location>
</feature>
<sequence>LADLSNPLTVNNLYARSLHTPFYQMDMGIADRNRLGYGPGQATSSNMTLLGASMSAPQDRSRLPGFDVKAYTFRKKPRHYVALKPKNALRIEPIIYLKTSILDEQRQVFKNWDFLRFKMDRFRDNGQPKKKLSPEEMRGARILDVDIILVSPNNRDRIIEDSCPACVMRMDGERKIMHVLAKNFKLSPIGEPLIDIRKGHAVVCIKLNCYCDHHNEQEGFIVRLQTAPEVVRMGGSVKLRICCEARSKTGATEQDAEEEDGLTDIDAPASTGSRSPAPANDQMLQSPSLSYESSSPFMKGHQRTPSSNSSSIASPRSMEERVVNSLAIENSANSSTYRVPVPPKFRQIYPLTPSEGTILGGTRVTIHGANFDMLQNPVVFFGKTPAELVTISHHDVMECTTPPAENLKPGIVAVQIASSSFPLGVETDSVEFLYMAPPGYDFLNLAATSLSYSMSNEYPQDNSLSYVLGAHGSNATLNFGILDDTSALLGNDLDLGLAWAAKQDIVLDFLKTIQTLAPGRVLPSFRSGSGHTLLHMAVQENMVTLVKELLAMGIDHTAMDRNNKTALHFAHMTQNEGIIQLLTEARIPPRPMVPRMDASQPSEMNLKGIVDALIQRHESALTNAVREENQRKSQQLKGMHERSVESLKHRSQALQASSHAPTASTLQDSEMPRVFVEDTDDDDIMEFSDSSSPESRSQDEEMSSNDERDEPETDHKRKAENEPEQEGTSRKMHKNGSRVGSGRLTEKDSTHSEQYDFIQRGAHLWESANGRVLLGEKTMAKDENLVGAWVCDSWSVSSLKDTLESTDASQLPEIIPDTTLHIFALTRTGLHHFTEQERPGHGAVRNLDHWSLLEMENMHVNLNADSKSQQLEIDMCGLVPRSGRDLMGERLQIASANPTDMMESISKAHTGLCQSLGFKPMFGLDQTQSSEAAQGVKSNAWIESTLGVWYKLFNVDDHAKKSLRFEAEGSRFMLQSAKDGTQDYSAPLLGAVMRMLREYDQCIEVRMTGVQLSENGWDRPELVKEVTLMAKSMKIVDQWAFDDCGWTLNTVEGFLQGIESTATTKSAQEPWKSISLANNNFGGEDTVGHLLAHNLAQLNQLEILDLTNCNIGLGGMEAIVHQVRDLSIVKVMGNQSDERWWQWMESLLVRNPLVEELSVGAPVAATSVNQSLISAESLGRLKDLTTLDISTSPINEATIHAINVAVQKCERLRTLSMRHCQLGWTDMASLFNTLCHENRSTKFTLDVSFNPLFDSDSALQGWVDSVQVSGQRTNVPFGITMEGLMVQDGAMRQILQPLENAVCFNELNVKGLCIKRESQVKELEGLSYEKALQLIRPDEASEETCLALGRVIASNTALVMLDISGKPLVSDEDASASNSAKPVNAGRSTGGFGREVWRAFPDLAKNMSLRLLTMDWNRFGEEGMQVFATALRENKGLRVVSCDGNDAYTFKGLKAIEQVLVPSQREQPEGLRFNDTLCVWRFNEDEIMLHKVLMSEE</sequence>
<keyword evidence="5" id="KW-1185">Reference proteome</keyword>
<gene>
    <name evidence="4" type="primary">SPT23_4</name>
    <name evidence="4" type="ORF">BGW38_003331</name>
</gene>
<dbReference type="CDD" id="cd00102">
    <property type="entry name" value="IPT"/>
    <property type="match status" value="1"/>
</dbReference>
<feature type="compositionally biased region" description="Acidic residues" evidence="2">
    <location>
        <begin position="677"/>
        <end position="686"/>
    </location>
</feature>
<feature type="domain" description="IPT/TIG" evidence="3">
    <location>
        <begin position="342"/>
        <end position="435"/>
    </location>
</feature>
<dbReference type="EMBL" id="JAABOA010002256">
    <property type="protein sequence ID" value="KAF9580143.1"/>
    <property type="molecule type" value="Genomic_DNA"/>
</dbReference>
<dbReference type="InterPro" id="IPR013783">
    <property type="entry name" value="Ig-like_fold"/>
</dbReference>
<dbReference type="Pfam" id="PF13516">
    <property type="entry name" value="LRR_6"/>
    <property type="match status" value="1"/>
</dbReference>
<dbReference type="PROSITE" id="PS50297">
    <property type="entry name" value="ANK_REP_REGION"/>
    <property type="match status" value="1"/>
</dbReference>
<dbReference type="PANTHER" id="PTHR24114:SF2">
    <property type="entry name" value="F-BOX DOMAIN-CONTAINING PROTEIN-RELATED"/>
    <property type="match status" value="1"/>
</dbReference>
<accession>A0A9P6FQS7</accession>
<dbReference type="OrthoDB" id="120976at2759"/>
<dbReference type="PROSITE" id="PS50088">
    <property type="entry name" value="ANK_REPEAT"/>
    <property type="match status" value="1"/>
</dbReference>
<name>A0A9P6FQS7_9FUNG</name>
<dbReference type="SUPFAM" id="SSF48403">
    <property type="entry name" value="Ankyrin repeat"/>
    <property type="match status" value="1"/>
</dbReference>
<dbReference type="InterPro" id="IPR002110">
    <property type="entry name" value="Ankyrin_rpt"/>
</dbReference>
<dbReference type="InterPro" id="IPR002909">
    <property type="entry name" value="IPT_dom"/>
</dbReference>
<proteinExistence type="predicted"/>
<dbReference type="SUPFAM" id="SSF52047">
    <property type="entry name" value="RNI-like"/>
    <property type="match status" value="1"/>
</dbReference>
<feature type="compositionally biased region" description="Acidic residues" evidence="2">
    <location>
        <begin position="700"/>
        <end position="712"/>
    </location>
</feature>
<feature type="non-terminal residue" evidence="4">
    <location>
        <position position="1"/>
    </location>
</feature>
<dbReference type="Gene3D" id="1.25.40.20">
    <property type="entry name" value="Ankyrin repeat-containing domain"/>
    <property type="match status" value="1"/>
</dbReference>
<feature type="compositionally biased region" description="Polar residues" evidence="2">
    <location>
        <begin position="652"/>
        <end position="668"/>
    </location>
</feature>
<evidence type="ECO:0000313" key="5">
    <source>
        <dbReference type="Proteomes" id="UP000780801"/>
    </source>
</evidence>
<dbReference type="InterPro" id="IPR001611">
    <property type="entry name" value="Leu-rich_rpt"/>
</dbReference>
<protein>
    <submittedName>
        <fullName evidence="4">SPT3 Dosage dependent suppressor of Ty-induced promoter mutations-like protein</fullName>
    </submittedName>
</protein>
<evidence type="ECO:0000256" key="1">
    <source>
        <dbReference type="PROSITE-ProRule" id="PRU00023"/>
    </source>
</evidence>
<feature type="region of interest" description="Disordered" evidence="2">
    <location>
        <begin position="248"/>
        <end position="318"/>
    </location>
</feature>